<gene>
    <name evidence="9" type="ORF">ACFO4O_08185</name>
</gene>
<protein>
    <submittedName>
        <fullName evidence="9">RND family transporter</fullName>
    </submittedName>
</protein>
<feature type="transmembrane region" description="Helical" evidence="7">
    <location>
        <begin position="352"/>
        <end position="371"/>
    </location>
</feature>
<evidence type="ECO:0000256" key="2">
    <source>
        <dbReference type="ARBA" id="ARBA00010157"/>
    </source>
</evidence>
<organism evidence="9 10">
    <name type="scientific">Glaciecola siphonariae</name>
    <dbReference type="NCBI Taxonomy" id="521012"/>
    <lineage>
        <taxon>Bacteria</taxon>
        <taxon>Pseudomonadati</taxon>
        <taxon>Pseudomonadota</taxon>
        <taxon>Gammaproteobacteria</taxon>
        <taxon>Alteromonadales</taxon>
        <taxon>Alteromonadaceae</taxon>
        <taxon>Glaciecola</taxon>
    </lineage>
</organism>
<dbReference type="EMBL" id="JBHSGU010000002">
    <property type="protein sequence ID" value="MFC4700129.1"/>
    <property type="molecule type" value="Genomic_DNA"/>
</dbReference>
<feature type="transmembrane region" description="Helical" evidence="7">
    <location>
        <begin position="248"/>
        <end position="275"/>
    </location>
</feature>
<feature type="transmembrane region" description="Helical" evidence="7">
    <location>
        <begin position="604"/>
        <end position="624"/>
    </location>
</feature>
<feature type="transmembrane region" description="Helical" evidence="7">
    <location>
        <begin position="322"/>
        <end position="340"/>
    </location>
</feature>
<evidence type="ECO:0000313" key="10">
    <source>
        <dbReference type="Proteomes" id="UP001595897"/>
    </source>
</evidence>
<dbReference type="RefSeq" id="WP_382407282.1">
    <property type="nucleotide sequence ID" value="NZ_JBHSGU010000002.1"/>
</dbReference>
<accession>A0ABV9LVF7</accession>
<evidence type="ECO:0000313" key="9">
    <source>
        <dbReference type="EMBL" id="MFC4700129.1"/>
    </source>
</evidence>
<evidence type="ECO:0000256" key="7">
    <source>
        <dbReference type="SAM" id="Phobius"/>
    </source>
</evidence>
<sequence length="766" mass="84367">MNLAKLDNTVLDNANMSIFLCVLVFVVSAIGAKNLYFRGDYKVFFEPENTQRVAYENMQRVFSKNESASIMIAARNGDLFNKESLSLIKELTDISWQVPLSTRVDSITNFQRSYAQNDDLIVEDLVLETDWLSDDYIQTVRKVSLGEPELRNKLISLDGKVALINITVQLPDGDQTKEINQIGAHLRAAIAPYVEQYPDYDIRLSGLVIMTDSFFLAAQKDAMTLFPAMFAVFAILLSILMRSVAGTVATLGIVIISIAATMGVGGWLGMFINIATVNVPVIIMTLAIADCVHLISGTRYYMQQGQHQQDAILSSLALNRKAIIITSVTTAIGFLTLNFAQVPVLDDMGNLVAIGVLFACLFSLILLPAILSKCTLKFAPVAVKARNPRWELLTLWLAKNNRWVLLSAFALTIVSAFLVTQNKLNDIPIEYFNKGNEFRQNADFQQERLTGLTTVDFAIYTDTEDGILDPKFLETIEGLTTWLEEQPEVDHIISFSNVMKRLNMNMNEDDPLMYVLPDQRDLAAQHLLLYEMSLPFGLDVNNQIDINKSATRLMVTTQNLGSAELTGLESRAKQWLKQNAPEYRLEGASIPLIFAHIGEQNMKGVAQGAVVALLLISILLFFALKSFSLGAISIIPNLLPALFGFAIWALISGNISMALSVVMTMPLGIIVDDTVHFLVKYQSAQKQGLSAVKSVQFAYENVSRALIITTVVLASGFGVLAFSDFAINSEMGTLTAIIIVLALIVDLFVLPAALLVGKSPDSAKEA</sequence>
<dbReference type="PROSITE" id="PS50156">
    <property type="entry name" value="SSD"/>
    <property type="match status" value="1"/>
</dbReference>
<keyword evidence="6 7" id="KW-0472">Membrane</keyword>
<keyword evidence="3" id="KW-1003">Cell membrane</keyword>
<evidence type="ECO:0000256" key="4">
    <source>
        <dbReference type="ARBA" id="ARBA00022692"/>
    </source>
</evidence>
<dbReference type="InterPro" id="IPR004869">
    <property type="entry name" value="MMPL_dom"/>
</dbReference>
<dbReference type="SUPFAM" id="SSF82866">
    <property type="entry name" value="Multidrug efflux transporter AcrB transmembrane domain"/>
    <property type="match status" value="2"/>
</dbReference>
<dbReference type="PANTHER" id="PTHR33406:SF6">
    <property type="entry name" value="MEMBRANE PROTEIN YDGH-RELATED"/>
    <property type="match status" value="1"/>
</dbReference>
<feature type="transmembrane region" description="Helical" evidence="7">
    <location>
        <begin position="281"/>
        <end position="301"/>
    </location>
</feature>
<keyword evidence="10" id="KW-1185">Reference proteome</keyword>
<keyword evidence="5 7" id="KW-1133">Transmembrane helix</keyword>
<feature type="transmembrane region" description="Helical" evidence="7">
    <location>
        <begin position="702"/>
        <end position="722"/>
    </location>
</feature>
<reference evidence="10" key="1">
    <citation type="journal article" date="2019" name="Int. J. Syst. Evol. Microbiol.">
        <title>The Global Catalogue of Microorganisms (GCM) 10K type strain sequencing project: providing services to taxonomists for standard genome sequencing and annotation.</title>
        <authorList>
            <consortium name="The Broad Institute Genomics Platform"/>
            <consortium name="The Broad Institute Genome Sequencing Center for Infectious Disease"/>
            <person name="Wu L."/>
            <person name="Ma J."/>
        </authorList>
    </citation>
    <scope>NUCLEOTIDE SEQUENCE [LARGE SCALE GENOMIC DNA]</scope>
    <source>
        <strain evidence="10">KACC 12507</strain>
    </source>
</reference>
<proteinExistence type="inferred from homology"/>
<evidence type="ECO:0000259" key="8">
    <source>
        <dbReference type="PROSITE" id="PS50156"/>
    </source>
</evidence>
<name>A0ABV9LVF7_9ALTE</name>
<evidence type="ECO:0000256" key="1">
    <source>
        <dbReference type="ARBA" id="ARBA00004651"/>
    </source>
</evidence>
<comment type="caution">
    <text evidence="9">The sequence shown here is derived from an EMBL/GenBank/DDBJ whole genome shotgun (WGS) entry which is preliminary data.</text>
</comment>
<dbReference type="InterPro" id="IPR000731">
    <property type="entry name" value="SSD"/>
</dbReference>
<dbReference type="Proteomes" id="UP001595897">
    <property type="component" value="Unassembled WGS sequence"/>
</dbReference>
<feature type="transmembrane region" description="Helical" evidence="7">
    <location>
        <begin position="734"/>
        <end position="756"/>
    </location>
</feature>
<feature type="transmembrane region" description="Helical" evidence="7">
    <location>
        <begin position="631"/>
        <end position="651"/>
    </location>
</feature>
<evidence type="ECO:0000256" key="5">
    <source>
        <dbReference type="ARBA" id="ARBA00022989"/>
    </source>
</evidence>
<feature type="transmembrane region" description="Helical" evidence="7">
    <location>
        <begin position="224"/>
        <end position="241"/>
    </location>
</feature>
<feature type="transmembrane region" description="Helical" evidence="7">
    <location>
        <begin position="16"/>
        <end position="36"/>
    </location>
</feature>
<evidence type="ECO:0000256" key="6">
    <source>
        <dbReference type="ARBA" id="ARBA00023136"/>
    </source>
</evidence>
<keyword evidence="4 7" id="KW-0812">Transmembrane</keyword>
<dbReference type="InterPro" id="IPR050545">
    <property type="entry name" value="Mycobact_MmpL"/>
</dbReference>
<evidence type="ECO:0000256" key="3">
    <source>
        <dbReference type="ARBA" id="ARBA00022475"/>
    </source>
</evidence>
<comment type="subcellular location">
    <subcellularLocation>
        <location evidence="1">Cell membrane</location>
        <topology evidence="1">Multi-pass membrane protein</topology>
    </subcellularLocation>
</comment>
<comment type="similarity">
    <text evidence="2">Belongs to the resistance-nodulation-cell division (RND) (TC 2.A.6) family. MmpL subfamily.</text>
</comment>
<dbReference type="PANTHER" id="PTHR33406">
    <property type="entry name" value="MEMBRANE PROTEIN MJ1562-RELATED"/>
    <property type="match status" value="1"/>
</dbReference>
<dbReference type="Pfam" id="PF03176">
    <property type="entry name" value="MMPL"/>
    <property type="match status" value="2"/>
</dbReference>
<feature type="domain" description="SSD" evidence="8">
    <location>
        <begin position="248"/>
        <end position="373"/>
    </location>
</feature>
<feature type="transmembrane region" description="Helical" evidence="7">
    <location>
        <begin position="403"/>
        <end position="420"/>
    </location>
</feature>
<dbReference type="Gene3D" id="1.20.1640.10">
    <property type="entry name" value="Multidrug efflux transporter AcrB transmembrane domain"/>
    <property type="match status" value="2"/>
</dbReference>